<feature type="domain" description="CobQ/CobB/MinD/ParA nucleotide binding" evidence="3">
    <location>
        <begin position="20"/>
        <end position="263"/>
    </location>
</feature>
<dbReference type="GO" id="GO:0051782">
    <property type="term" value="P:negative regulation of cell division"/>
    <property type="evidence" value="ECO:0007669"/>
    <property type="project" value="TreeGrafter"/>
</dbReference>
<dbReference type="InterPro" id="IPR050625">
    <property type="entry name" value="ParA/MinD_ATPase"/>
</dbReference>
<evidence type="ECO:0000256" key="2">
    <source>
        <dbReference type="ARBA" id="ARBA00022840"/>
    </source>
</evidence>
<dbReference type="Pfam" id="PF01656">
    <property type="entry name" value="CbiA"/>
    <property type="match status" value="1"/>
</dbReference>
<keyword evidence="2" id="KW-0067">ATP-binding</keyword>
<proteinExistence type="predicted"/>
<dbReference type="PIRSF" id="PIRSF005647">
    <property type="entry name" value="CooC"/>
    <property type="match status" value="1"/>
</dbReference>
<gene>
    <name evidence="4" type="ordered locus">MM_2092</name>
</gene>
<protein>
    <submittedName>
        <fullName evidence="4">CODH nickel-insertion accessory protein</fullName>
    </submittedName>
</protein>
<evidence type="ECO:0000313" key="4">
    <source>
        <dbReference type="EMBL" id="AAM31788.1"/>
    </source>
</evidence>
<dbReference type="PANTHER" id="PTHR43384:SF3">
    <property type="entry name" value="AAA+ ATPASE DOMAIN-CONTAINING PROTEIN"/>
    <property type="match status" value="1"/>
</dbReference>
<accession>Q8PV82</accession>
<dbReference type="Proteomes" id="UP000000595">
    <property type="component" value="Chromosome"/>
</dbReference>
<dbReference type="GO" id="GO:0009898">
    <property type="term" value="C:cytoplasmic side of plasma membrane"/>
    <property type="evidence" value="ECO:0007669"/>
    <property type="project" value="TreeGrafter"/>
</dbReference>
<sequence length="287" mass="32151">MLLILQDKLLRQVNCMRIAVCGKGGSGKSTISALLAKQMAKKKNVLVLDIDESNYGLHSQLGLKAPRDLMEYFGGKKGFKEKQKEAPKKTQFWGLAANGETSGQKVQQQSRFFDKRWNFSDLPPEFVEEKGNLKLMAVGKIHNYGEGCACPMGTLTREFLENLDLGKDDIVIVDTEAGTEHFGRGVDKDFDLILVVIDPSYESLKLSKKFDEFGAQCGCSVYFVLNKVEPDIREEMLDSVNCVNVLAEIPAKRELFKASLKGEELDLELEEIKKLAEFLDKARSLDN</sequence>
<dbReference type="InterPro" id="IPR027417">
    <property type="entry name" value="P-loop_NTPase"/>
</dbReference>
<reference evidence="4 5" key="1">
    <citation type="journal article" date="2002" name="J. Mol. Microbiol. Biotechnol.">
        <title>The genome of Methanosarcina mazei: evidence for lateral gene transfer between Bacteria and Archaea.</title>
        <authorList>
            <person name="Deppenmeier U."/>
            <person name="Johann A."/>
            <person name="Hartsch T."/>
            <person name="Merkl R."/>
            <person name="Schmitz R.A."/>
            <person name="Martinez-Arias R."/>
            <person name="Henne A."/>
            <person name="Wiezer A."/>
            <person name="Baumer S."/>
            <person name="Jacobi C."/>
            <person name="Bruggemann H."/>
            <person name="Lienard T."/>
            <person name="Christmann A."/>
            <person name="Bomeke M."/>
            <person name="Steckel S."/>
            <person name="Bhattacharyya A."/>
            <person name="Lykidis A."/>
            <person name="Overbeek R."/>
            <person name="Klenk H.P."/>
            <person name="Gunsalus R.P."/>
            <person name="Fritz H.J."/>
            <person name="Gottschalk G."/>
        </authorList>
    </citation>
    <scope>NUCLEOTIDE SEQUENCE [LARGE SCALE GENOMIC DNA]</scope>
    <source>
        <strain evidence="5">ATCC BAA-159 / DSM 3647 / Goe1 / Go1 / JCM 11833 / OCM 88</strain>
    </source>
</reference>
<keyword evidence="1" id="KW-0547">Nucleotide-binding</keyword>
<dbReference type="InterPro" id="IPR014433">
    <property type="entry name" value="CooC"/>
</dbReference>
<evidence type="ECO:0000256" key="1">
    <source>
        <dbReference type="ARBA" id="ARBA00022741"/>
    </source>
</evidence>
<dbReference type="PANTHER" id="PTHR43384">
    <property type="entry name" value="SEPTUM SITE-DETERMINING PROTEIN MIND HOMOLOG, CHLOROPLASTIC-RELATED"/>
    <property type="match status" value="1"/>
</dbReference>
<dbReference type="GO" id="GO:0005829">
    <property type="term" value="C:cytosol"/>
    <property type="evidence" value="ECO:0007669"/>
    <property type="project" value="TreeGrafter"/>
</dbReference>
<evidence type="ECO:0000259" key="3">
    <source>
        <dbReference type="Pfam" id="PF01656"/>
    </source>
</evidence>
<dbReference type="SUPFAM" id="SSF52540">
    <property type="entry name" value="P-loop containing nucleoside triphosphate hydrolases"/>
    <property type="match status" value="1"/>
</dbReference>
<dbReference type="EMBL" id="AE008384">
    <property type="protein sequence ID" value="AAM31788.1"/>
    <property type="molecule type" value="Genomic_DNA"/>
</dbReference>
<dbReference type="eggNOG" id="arCOG00588">
    <property type="taxonomic scope" value="Archaea"/>
</dbReference>
<dbReference type="AlphaFoldDB" id="Q8PV82"/>
<dbReference type="HOGENOM" id="CLU_082962_1_0_2"/>
<dbReference type="Gene3D" id="3.40.50.300">
    <property type="entry name" value="P-loop containing nucleotide triphosphate hydrolases"/>
    <property type="match status" value="1"/>
</dbReference>
<dbReference type="PATRIC" id="fig|192952.21.peg.2403"/>
<dbReference type="GO" id="GO:0005524">
    <property type="term" value="F:ATP binding"/>
    <property type="evidence" value="ECO:0007669"/>
    <property type="project" value="UniProtKB-KW"/>
</dbReference>
<dbReference type="FunFam" id="3.40.50.300:FF:001573">
    <property type="entry name" value="Carbon monoxide dehydrogenase accessory protein CooC"/>
    <property type="match status" value="1"/>
</dbReference>
<name>Q8PV82_METMA</name>
<dbReference type="GO" id="GO:0016887">
    <property type="term" value="F:ATP hydrolysis activity"/>
    <property type="evidence" value="ECO:0007669"/>
    <property type="project" value="TreeGrafter"/>
</dbReference>
<organism evidence="4 5">
    <name type="scientific">Methanosarcina mazei (strain ATCC BAA-159 / DSM 3647 / Goe1 / Go1 / JCM 11833 / OCM 88)</name>
    <name type="common">Methanosarcina frisia</name>
    <dbReference type="NCBI Taxonomy" id="192952"/>
    <lineage>
        <taxon>Archaea</taxon>
        <taxon>Methanobacteriati</taxon>
        <taxon>Methanobacteriota</taxon>
        <taxon>Stenosarchaea group</taxon>
        <taxon>Methanomicrobia</taxon>
        <taxon>Methanosarcinales</taxon>
        <taxon>Methanosarcinaceae</taxon>
        <taxon>Methanosarcina</taxon>
    </lineage>
</organism>
<dbReference type="KEGG" id="mma:MM_2092"/>
<evidence type="ECO:0000313" key="5">
    <source>
        <dbReference type="Proteomes" id="UP000000595"/>
    </source>
</evidence>
<dbReference type="InterPro" id="IPR002586">
    <property type="entry name" value="CobQ/CobB/MinD/ParA_Nub-bd_dom"/>
</dbReference>